<accession>A0AC60QJG0</accession>
<dbReference type="Proteomes" id="UP000805193">
    <property type="component" value="Unassembled WGS sequence"/>
</dbReference>
<keyword evidence="2" id="KW-1185">Reference proteome</keyword>
<protein>
    <submittedName>
        <fullName evidence="1">Uncharacterized protein</fullName>
    </submittedName>
</protein>
<gene>
    <name evidence="1" type="ORF">HPB47_019034</name>
</gene>
<evidence type="ECO:0000313" key="1">
    <source>
        <dbReference type="EMBL" id="KAG0434535.1"/>
    </source>
</evidence>
<reference evidence="1 2" key="1">
    <citation type="journal article" date="2020" name="Cell">
        <title>Large-Scale Comparative Analyses of Tick Genomes Elucidate Their Genetic Diversity and Vector Capacities.</title>
        <authorList>
            <consortium name="Tick Genome and Microbiome Consortium (TIGMIC)"/>
            <person name="Jia N."/>
            <person name="Wang J."/>
            <person name="Shi W."/>
            <person name="Du L."/>
            <person name="Sun Y."/>
            <person name="Zhan W."/>
            <person name="Jiang J.F."/>
            <person name="Wang Q."/>
            <person name="Zhang B."/>
            <person name="Ji P."/>
            <person name="Bell-Sakyi L."/>
            <person name="Cui X.M."/>
            <person name="Yuan T.T."/>
            <person name="Jiang B.G."/>
            <person name="Yang W.F."/>
            <person name="Lam T.T."/>
            <person name="Chang Q.C."/>
            <person name="Ding S.J."/>
            <person name="Wang X.J."/>
            <person name="Zhu J.G."/>
            <person name="Ruan X.D."/>
            <person name="Zhao L."/>
            <person name="Wei J.T."/>
            <person name="Ye R.Z."/>
            <person name="Que T.C."/>
            <person name="Du C.H."/>
            <person name="Zhou Y.H."/>
            <person name="Cheng J.X."/>
            <person name="Dai P.F."/>
            <person name="Guo W.B."/>
            <person name="Han X.H."/>
            <person name="Huang E.J."/>
            <person name="Li L.F."/>
            <person name="Wei W."/>
            <person name="Gao Y.C."/>
            <person name="Liu J.Z."/>
            <person name="Shao H.Z."/>
            <person name="Wang X."/>
            <person name="Wang C.C."/>
            <person name="Yang T.C."/>
            <person name="Huo Q.B."/>
            <person name="Li W."/>
            <person name="Chen H.Y."/>
            <person name="Chen S.E."/>
            <person name="Zhou L.G."/>
            <person name="Ni X.B."/>
            <person name="Tian J.H."/>
            <person name="Sheng Y."/>
            <person name="Liu T."/>
            <person name="Pan Y.S."/>
            <person name="Xia L.Y."/>
            <person name="Li J."/>
            <person name="Zhao F."/>
            <person name="Cao W.C."/>
        </authorList>
    </citation>
    <scope>NUCLEOTIDE SEQUENCE [LARGE SCALE GENOMIC DNA]</scope>
    <source>
        <strain evidence="1">Iper-2018</strain>
    </source>
</reference>
<sequence length="177" mass="20323">MIKCFSRWLKIWQQQQDELFGELVGTEVDLAGDGRYDSPGFCAKYMTHSLHATQVNKILHFEQVQVEEHCHELSKCLEKVKGQGHKVASVTTDRHVQVTKYMRTEEPTIQHYFDRWHISKGRWLSMCNYMLGFKANFGDAQLGLPIYNLVGPTSAPQGLKAMMWAPGRLSIILIILI</sequence>
<dbReference type="EMBL" id="JABSTQ010008415">
    <property type="protein sequence ID" value="KAG0434535.1"/>
    <property type="molecule type" value="Genomic_DNA"/>
</dbReference>
<comment type="caution">
    <text evidence="1">The sequence shown here is derived from an EMBL/GenBank/DDBJ whole genome shotgun (WGS) entry which is preliminary data.</text>
</comment>
<proteinExistence type="predicted"/>
<name>A0AC60QJG0_IXOPE</name>
<organism evidence="1 2">
    <name type="scientific">Ixodes persulcatus</name>
    <name type="common">Taiga tick</name>
    <dbReference type="NCBI Taxonomy" id="34615"/>
    <lineage>
        <taxon>Eukaryota</taxon>
        <taxon>Metazoa</taxon>
        <taxon>Ecdysozoa</taxon>
        <taxon>Arthropoda</taxon>
        <taxon>Chelicerata</taxon>
        <taxon>Arachnida</taxon>
        <taxon>Acari</taxon>
        <taxon>Parasitiformes</taxon>
        <taxon>Ixodida</taxon>
        <taxon>Ixodoidea</taxon>
        <taxon>Ixodidae</taxon>
        <taxon>Ixodinae</taxon>
        <taxon>Ixodes</taxon>
    </lineage>
</organism>
<evidence type="ECO:0000313" key="2">
    <source>
        <dbReference type="Proteomes" id="UP000805193"/>
    </source>
</evidence>